<accession>A0A402A0C9</accession>
<dbReference type="Pfam" id="PF12848">
    <property type="entry name" value="ABC_tran_Xtn"/>
    <property type="match status" value="1"/>
</dbReference>
<keyword evidence="2 5" id="KW-0067">ATP-binding</keyword>
<dbReference type="InterPro" id="IPR032781">
    <property type="entry name" value="ABC_tran_Xtn"/>
</dbReference>
<feature type="domain" description="ABC transporter" evidence="4">
    <location>
        <begin position="3"/>
        <end position="258"/>
    </location>
</feature>
<dbReference type="RefSeq" id="WP_126580155.1">
    <property type="nucleotide sequence ID" value="NZ_BIFR01000001.1"/>
</dbReference>
<dbReference type="InterPro" id="IPR051309">
    <property type="entry name" value="ABCF_ATPase"/>
</dbReference>
<evidence type="ECO:0000256" key="1">
    <source>
        <dbReference type="ARBA" id="ARBA00022741"/>
    </source>
</evidence>
<keyword evidence="6" id="KW-1185">Reference proteome</keyword>
<dbReference type="GO" id="GO:0005524">
    <property type="term" value="F:ATP binding"/>
    <property type="evidence" value="ECO:0007669"/>
    <property type="project" value="UniProtKB-KW"/>
</dbReference>
<dbReference type="GO" id="GO:0016887">
    <property type="term" value="F:ATP hydrolysis activity"/>
    <property type="evidence" value="ECO:0007669"/>
    <property type="project" value="InterPro"/>
</dbReference>
<feature type="coiled-coil region" evidence="3">
    <location>
        <begin position="249"/>
        <end position="283"/>
    </location>
</feature>
<dbReference type="NCBIfam" id="NF000355">
    <property type="entry name" value="ribo_prot_ABC_F"/>
    <property type="match status" value="1"/>
</dbReference>
<comment type="caution">
    <text evidence="5">The sequence shown here is derived from an EMBL/GenBank/DDBJ whole genome shotgun (WGS) entry which is preliminary data.</text>
</comment>
<organism evidence="5 6">
    <name type="scientific">Tengunoibacter tsumagoiensis</name>
    <dbReference type="NCBI Taxonomy" id="2014871"/>
    <lineage>
        <taxon>Bacteria</taxon>
        <taxon>Bacillati</taxon>
        <taxon>Chloroflexota</taxon>
        <taxon>Ktedonobacteria</taxon>
        <taxon>Ktedonobacterales</taxon>
        <taxon>Dictyobacteraceae</taxon>
        <taxon>Tengunoibacter</taxon>
    </lineage>
</organism>
<evidence type="ECO:0000313" key="6">
    <source>
        <dbReference type="Proteomes" id="UP000287352"/>
    </source>
</evidence>
<feature type="domain" description="ABC transporter" evidence="4">
    <location>
        <begin position="353"/>
        <end position="541"/>
    </location>
</feature>
<dbReference type="Gene3D" id="3.40.50.300">
    <property type="entry name" value="P-loop containing nucleotide triphosphate hydrolases"/>
    <property type="match status" value="2"/>
</dbReference>
<dbReference type="PROSITE" id="PS00211">
    <property type="entry name" value="ABC_TRANSPORTER_1"/>
    <property type="match status" value="2"/>
</dbReference>
<dbReference type="OrthoDB" id="9801441at2"/>
<feature type="coiled-coil region" evidence="3">
    <location>
        <begin position="86"/>
        <end position="113"/>
    </location>
</feature>
<dbReference type="FunFam" id="3.40.50.300:FF:000011">
    <property type="entry name" value="Putative ABC transporter ATP-binding component"/>
    <property type="match status" value="1"/>
</dbReference>
<gene>
    <name evidence="5" type="ORF">KTT_24040</name>
</gene>
<dbReference type="AlphaFoldDB" id="A0A402A0C9"/>
<dbReference type="PANTHER" id="PTHR42855:SF2">
    <property type="entry name" value="DRUG RESISTANCE ABC TRANSPORTER,ATP-BINDING PROTEIN"/>
    <property type="match status" value="1"/>
</dbReference>
<dbReference type="InterPro" id="IPR003593">
    <property type="entry name" value="AAA+_ATPase"/>
</dbReference>
<evidence type="ECO:0000313" key="5">
    <source>
        <dbReference type="EMBL" id="GCE12545.1"/>
    </source>
</evidence>
<dbReference type="PROSITE" id="PS50893">
    <property type="entry name" value="ABC_TRANSPORTER_2"/>
    <property type="match status" value="2"/>
</dbReference>
<dbReference type="SUPFAM" id="SSF52540">
    <property type="entry name" value="P-loop containing nucleoside triphosphate hydrolases"/>
    <property type="match status" value="2"/>
</dbReference>
<evidence type="ECO:0000256" key="2">
    <source>
        <dbReference type="ARBA" id="ARBA00022840"/>
    </source>
</evidence>
<sequence>MLLSVHNLTKTYGTVSVLEALSFTLQKNDRVGLVGPNGVGKSTLLRILMGLEEADTGTVLYAPTSETGYLPQSTPDFEGQNLEELLRTSVGNLTQLEDEMHHLEMEMAQASSEQLTMLLERYTTVSTRFQDHGGYDIDYKIDRILAGLRIDYLPRTQSVETLSGGEKARLRLATLLLQTPDLLFLDEPTNHLDGGTMQWLEQYLTAYPGAILMVSHDRQFLNQAAKTIYELDEHTQHLKIYPGNYDSYIQAKARERQKWEEDYERQQEELAGLRKRIKVTGRQIGHTNRAIRDNDKCARYFFSQNVQSAVASNIRSAQAQLELLEAEALPKPPELLAVTTRFQTEPLQSASVIQLTQLSKSYGERQLFNQFTVTVSARARIMITGPNGIGKTTLLRIICGLDQPDSGTVQIVSGARIGYLAQDPELPNLDTTVIETYRSQQIGYEGEMIGKLLGYGFFRLEDMQKTVRHLSLGQRRKLELACLMAQSPNILLLDEPTNYISLDVLEAFENAILTFPGPVIVISHDRWFIDRFGGERWELTHTIR</sequence>
<evidence type="ECO:0000256" key="3">
    <source>
        <dbReference type="SAM" id="Coils"/>
    </source>
</evidence>
<reference evidence="6" key="1">
    <citation type="submission" date="2018-12" db="EMBL/GenBank/DDBJ databases">
        <title>Tengunoibacter tsumagoiensis gen. nov., sp. nov., Dictyobacter kobayashii sp. nov., D. alpinus sp. nov., and D. joshuensis sp. nov. and description of Dictyobacteraceae fam. nov. within the order Ktedonobacterales isolated from Tengu-no-mugimeshi.</title>
        <authorList>
            <person name="Wang C.M."/>
            <person name="Zheng Y."/>
            <person name="Sakai Y."/>
            <person name="Toyoda A."/>
            <person name="Minakuchi Y."/>
            <person name="Abe K."/>
            <person name="Yokota A."/>
            <person name="Yabe S."/>
        </authorList>
    </citation>
    <scope>NUCLEOTIDE SEQUENCE [LARGE SCALE GENOMIC DNA]</scope>
    <source>
        <strain evidence="6">Uno3</strain>
    </source>
</reference>
<dbReference type="SMART" id="SM00382">
    <property type="entry name" value="AAA"/>
    <property type="match status" value="2"/>
</dbReference>
<dbReference type="InterPro" id="IPR017871">
    <property type="entry name" value="ABC_transporter-like_CS"/>
</dbReference>
<dbReference type="Proteomes" id="UP000287352">
    <property type="component" value="Unassembled WGS sequence"/>
</dbReference>
<dbReference type="Pfam" id="PF00005">
    <property type="entry name" value="ABC_tran"/>
    <property type="match status" value="2"/>
</dbReference>
<keyword evidence="1" id="KW-0547">Nucleotide-binding</keyword>
<dbReference type="EMBL" id="BIFR01000001">
    <property type="protein sequence ID" value="GCE12545.1"/>
    <property type="molecule type" value="Genomic_DNA"/>
</dbReference>
<dbReference type="PANTHER" id="PTHR42855">
    <property type="entry name" value="ABC TRANSPORTER ATP-BINDING SUBUNIT"/>
    <property type="match status" value="1"/>
</dbReference>
<name>A0A402A0C9_9CHLR</name>
<evidence type="ECO:0000259" key="4">
    <source>
        <dbReference type="PROSITE" id="PS50893"/>
    </source>
</evidence>
<proteinExistence type="predicted"/>
<keyword evidence="3" id="KW-0175">Coiled coil</keyword>
<protein>
    <submittedName>
        <fullName evidence="5">ABC transporter ATP-binding protein</fullName>
    </submittedName>
</protein>
<dbReference type="InterPro" id="IPR003439">
    <property type="entry name" value="ABC_transporter-like_ATP-bd"/>
</dbReference>
<dbReference type="CDD" id="cd03221">
    <property type="entry name" value="ABCF_EF-3"/>
    <property type="match status" value="2"/>
</dbReference>
<dbReference type="InterPro" id="IPR027417">
    <property type="entry name" value="P-loop_NTPase"/>
</dbReference>